<name>A0A9Q7EZ68_9BACT</name>
<keyword evidence="1" id="KW-0238">DNA-binding</keyword>
<organism evidence="4 5">
    <name type="scientific">Aminithiophilus ramosus</name>
    <dbReference type="NCBI Taxonomy" id="3029084"/>
    <lineage>
        <taxon>Bacteria</taxon>
        <taxon>Thermotogati</taxon>
        <taxon>Synergistota</taxon>
        <taxon>Synergistia</taxon>
        <taxon>Synergistales</taxon>
        <taxon>Aminithiophilaceae</taxon>
        <taxon>Aminithiophilus</taxon>
    </lineage>
</organism>
<dbReference type="GO" id="GO:0003677">
    <property type="term" value="F:DNA binding"/>
    <property type="evidence" value="ECO:0007669"/>
    <property type="project" value="UniProtKB-KW"/>
</dbReference>
<dbReference type="EMBL" id="CP072943">
    <property type="protein sequence ID" value="QTX31887.1"/>
    <property type="molecule type" value="Genomic_DNA"/>
</dbReference>
<gene>
    <name evidence="4" type="ORF">KAR29_11215</name>
</gene>
<dbReference type="Proteomes" id="UP000671879">
    <property type="component" value="Chromosome"/>
</dbReference>
<keyword evidence="5" id="KW-1185">Reference proteome</keyword>
<evidence type="ECO:0000256" key="2">
    <source>
        <dbReference type="SAM" id="MobiDB-lite"/>
    </source>
</evidence>
<dbReference type="PROSITE" id="PS50943">
    <property type="entry name" value="HTH_CROC1"/>
    <property type="match status" value="1"/>
</dbReference>
<evidence type="ECO:0000256" key="1">
    <source>
        <dbReference type="ARBA" id="ARBA00023125"/>
    </source>
</evidence>
<protein>
    <submittedName>
        <fullName evidence="4">Helix-turn-helix transcriptional regulator</fullName>
    </submittedName>
</protein>
<dbReference type="KEGG" id="aram:KAR29_11215"/>
<dbReference type="SUPFAM" id="SSF47413">
    <property type="entry name" value="lambda repressor-like DNA-binding domains"/>
    <property type="match status" value="1"/>
</dbReference>
<dbReference type="AlphaFoldDB" id="A0A9Q7EZ68"/>
<dbReference type="PANTHER" id="PTHR46558">
    <property type="entry name" value="TRACRIPTIONAL REGULATORY PROTEIN-RELATED-RELATED"/>
    <property type="match status" value="1"/>
</dbReference>
<dbReference type="InterPro" id="IPR010982">
    <property type="entry name" value="Lambda_DNA-bd_dom_sf"/>
</dbReference>
<sequence>MLRIREMRERSGWTQAELARQVGRSMHTVFRWEKGIRLPDAEELRILAKVLNCSLDDLVCDAPAGDVPTARRGGDSPDAPSEG</sequence>
<dbReference type="CDD" id="cd00093">
    <property type="entry name" value="HTH_XRE"/>
    <property type="match status" value="1"/>
</dbReference>
<evidence type="ECO:0000259" key="3">
    <source>
        <dbReference type="PROSITE" id="PS50943"/>
    </source>
</evidence>
<evidence type="ECO:0000313" key="5">
    <source>
        <dbReference type="Proteomes" id="UP000671879"/>
    </source>
</evidence>
<dbReference type="InterPro" id="IPR001387">
    <property type="entry name" value="Cro/C1-type_HTH"/>
</dbReference>
<dbReference type="RefSeq" id="WP_407649497.1">
    <property type="nucleotide sequence ID" value="NZ_CP072943.1"/>
</dbReference>
<dbReference type="SMART" id="SM00530">
    <property type="entry name" value="HTH_XRE"/>
    <property type="match status" value="1"/>
</dbReference>
<dbReference type="Pfam" id="PF01381">
    <property type="entry name" value="HTH_3"/>
    <property type="match status" value="1"/>
</dbReference>
<dbReference type="Gene3D" id="1.10.260.40">
    <property type="entry name" value="lambda repressor-like DNA-binding domains"/>
    <property type="match status" value="1"/>
</dbReference>
<proteinExistence type="predicted"/>
<evidence type="ECO:0000313" key="4">
    <source>
        <dbReference type="EMBL" id="QTX31887.1"/>
    </source>
</evidence>
<feature type="region of interest" description="Disordered" evidence="2">
    <location>
        <begin position="64"/>
        <end position="83"/>
    </location>
</feature>
<feature type="domain" description="HTH cro/C1-type" evidence="3">
    <location>
        <begin position="4"/>
        <end position="58"/>
    </location>
</feature>
<reference evidence="5" key="1">
    <citation type="submission" date="2021-04" db="EMBL/GenBank/DDBJ databases">
        <title>A novel Synergistetes isolate from a pyrite-forming mixed culture.</title>
        <authorList>
            <person name="Bunk B."/>
            <person name="Sproer C."/>
            <person name="Spring S."/>
            <person name="Pester M."/>
        </authorList>
    </citation>
    <scope>NUCLEOTIDE SEQUENCE [LARGE SCALE GENOMIC DNA]</scope>
    <source>
        <strain evidence="5">J.5.4.2-T.3.5.2</strain>
    </source>
</reference>
<dbReference type="PANTHER" id="PTHR46558:SF4">
    <property type="entry name" value="DNA-BIDING PHAGE PROTEIN"/>
    <property type="match status" value="1"/>
</dbReference>
<accession>A0A9Q7EZ68</accession>